<feature type="binding site" evidence="7">
    <location>
        <position position="170"/>
    </location>
    <ligand>
        <name>Zn(2+)</name>
        <dbReference type="ChEBI" id="CHEBI:29105"/>
        <label>2</label>
    </ligand>
</feature>
<dbReference type="OrthoDB" id="9802248at2"/>
<dbReference type="InterPro" id="IPR035680">
    <property type="entry name" value="Clx_II_MBL"/>
</dbReference>
<dbReference type="Gene3D" id="3.60.15.10">
    <property type="entry name" value="Ribonuclease Z/Hydroxyacylglutathione hydrolase-like"/>
    <property type="match status" value="1"/>
</dbReference>
<keyword evidence="4 7" id="KW-0479">Metal-binding</keyword>
<comment type="similarity">
    <text evidence="3 7">Belongs to the metallo-beta-lactamase superfamily. Glyoxalase II family.</text>
</comment>
<dbReference type="UniPathway" id="UPA00619">
    <property type="reaction ID" value="UER00676"/>
</dbReference>
<proteinExistence type="inferred from homology"/>
<evidence type="ECO:0000256" key="2">
    <source>
        <dbReference type="ARBA" id="ARBA00004963"/>
    </source>
</evidence>
<dbReference type="PANTHER" id="PTHR43705">
    <property type="entry name" value="HYDROXYACYLGLUTATHIONE HYDROLASE"/>
    <property type="match status" value="1"/>
</dbReference>
<dbReference type="InterPro" id="IPR036866">
    <property type="entry name" value="RibonucZ/Hydroxyglut_hydro"/>
</dbReference>
<evidence type="ECO:0000256" key="3">
    <source>
        <dbReference type="ARBA" id="ARBA00006759"/>
    </source>
</evidence>
<comment type="subunit">
    <text evidence="7">Monomer.</text>
</comment>
<feature type="binding site" evidence="7">
    <location>
        <position position="60"/>
    </location>
    <ligand>
        <name>Zn(2+)</name>
        <dbReference type="ChEBI" id="CHEBI:29105"/>
        <label>2</label>
    </ligand>
</feature>
<evidence type="ECO:0000313" key="9">
    <source>
        <dbReference type="EMBL" id="SJM89418.1"/>
    </source>
</evidence>
<feature type="binding site" evidence="7">
    <location>
        <position position="132"/>
    </location>
    <ligand>
        <name>Zn(2+)</name>
        <dbReference type="ChEBI" id="CHEBI:29105"/>
        <label>2</label>
    </ligand>
</feature>
<dbReference type="PANTHER" id="PTHR43705:SF1">
    <property type="entry name" value="HYDROXYACYLGLUTATHIONE HYDROLASE GLOB"/>
    <property type="match status" value="1"/>
</dbReference>
<keyword evidence="10" id="KW-1185">Reference proteome</keyword>
<dbReference type="Pfam" id="PF16123">
    <property type="entry name" value="HAGH_C"/>
    <property type="match status" value="1"/>
</dbReference>
<dbReference type="NCBIfam" id="TIGR03413">
    <property type="entry name" value="GSH_gloB"/>
    <property type="match status" value="1"/>
</dbReference>
<feature type="binding site" evidence="7">
    <location>
        <position position="113"/>
    </location>
    <ligand>
        <name>Zn(2+)</name>
        <dbReference type="ChEBI" id="CHEBI:29105"/>
        <label>1</label>
    </ligand>
</feature>
<comment type="pathway">
    <text evidence="2 7">Secondary metabolite metabolism; methylglyoxal degradation; (R)-lactate from methylglyoxal: step 2/2.</text>
</comment>
<dbReference type="SUPFAM" id="SSF56281">
    <property type="entry name" value="Metallo-hydrolase/oxidoreductase"/>
    <property type="match status" value="1"/>
</dbReference>
<dbReference type="PIRSF" id="PIRSF005457">
    <property type="entry name" value="Glx"/>
    <property type="match status" value="1"/>
</dbReference>
<feature type="binding site" evidence="7">
    <location>
        <position position="55"/>
    </location>
    <ligand>
        <name>Zn(2+)</name>
        <dbReference type="ChEBI" id="CHEBI:29105"/>
        <label>1</label>
    </ligand>
</feature>
<protein>
    <recommendedName>
        <fullName evidence="7">Hydroxyacylglutathione hydrolase</fullName>
        <ecNumber evidence="7">3.1.2.6</ecNumber>
    </recommendedName>
    <alternativeName>
        <fullName evidence="7">Glyoxalase II</fullName>
        <shortName evidence="7">Glx II</shortName>
    </alternativeName>
</protein>
<feature type="binding site" evidence="7">
    <location>
        <position position="132"/>
    </location>
    <ligand>
        <name>Zn(2+)</name>
        <dbReference type="ChEBI" id="CHEBI:29105"/>
        <label>1</label>
    </ligand>
</feature>
<dbReference type="InterPro" id="IPR032282">
    <property type="entry name" value="HAGH_C"/>
</dbReference>
<dbReference type="CDD" id="cd07723">
    <property type="entry name" value="hydroxyacylglutathione_hydrolase_MBL-fold"/>
    <property type="match status" value="1"/>
</dbReference>
<comment type="catalytic activity">
    <reaction evidence="1 7">
        <text>an S-(2-hydroxyacyl)glutathione + H2O = a 2-hydroxy carboxylate + glutathione + H(+)</text>
        <dbReference type="Rhea" id="RHEA:21864"/>
        <dbReference type="ChEBI" id="CHEBI:15377"/>
        <dbReference type="ChEBI" id="CHEBI:15378"/>
        <dbReference type="ChEBI" id="CHEBI:57925"/>
        <dbReference type="ChEBI" id="CHEBI:58896"/>
        <dbReference type="ChEBI" id="CHEBI:71261"/>
        <dbReference type="EC" id="3.1.2.6"/>
    </reaction>
</comment>
<dbReference type="EC" id="3.1.2.6" evidence="7"/>
<comment type="cofactor">
    <cofactor evidence="7">
        <name>Zn(2+)</name>
        <dbReference type="ChEBI" id="CHEBI:29105"/>
    </cofactor>
    <text evidence="7">Binds 2 Zn(2+) ions per subunit.</text>
</comment>
<dbReference type="GO" id="GO:0004416">
    <property type="term" value="F:hydroxyacylglutathione hydrolase activity"/>
    <property type="evidence" value="ECO:0007669"/>
    <property type="project" value="UniProtKB-UniRule"/>
</dbReference>
<gene>
    <name evidence="7 9" type="primary">gloB</name>
    <name evidence="9" type="ORF">CRENPOLYSF2_1160004</name>
</gene>
<dbReference type="InterPro" id="IPR001279">
    <property type="entry name" value="Metallo-B-lactamas"/>
</dbReference>
<dbReference type="InterPro" id="IPR017782">
    <property type="entry name" value="Hydroxyacylglutathione_Hdrlase"/>
</dbReference>
<dbReference type="AlphaFoldDB" id="A0A1R4GZI6"/>
<keyword evidence="6 7" id="KW-0862">Zinc</keyword>
<evidence type="ECO:0000256" key="1">
    <source>
        <dbReference type="ARBA" id="ARBA00001623"/>
    </source>
</evidence>
<evidence type="ECO:0000313" key="10">
    <source>
        <dbReference type="Proteomes" id="UP000195442"/>
    </source>
</evidence>
<evidence type="ECO:0000256" key="7">
    <source>
        <dbReference type="HAMAP-Rule" id="MF_01374"/>
    </source>
</evidence>
<dbReference type="HAMAP" id="MF_01374">
    <property type="entry name" value="Glyoxalase_2"/>
    <property type="match status" value="1"/>
</dbReference>
<dbReference type="RefSeq" id="WP_087145621.1">
    <property type="nucleotide sequence ID" value="NZ_FUKJ01000020.1"/>
</dbReference>
<dbReference type="SMART" id="SM00849">
    <property type="entry name" value="Lactamase_B"/>
    <property type="match status" value="1"/>
</dbReference>
<feature type="binding site" evidence="7">
    <location>
        <position position="59"/>
    </location>
    <ligand>
        <name>Zn(2+)</name>
        <dbReference type="ChEBI" id="CHEBI:29105"/>
        <label>2</label>
    </ligand>
</feature>
<dbReference type="InterPro" id="IPR050110">
    <property type="entry name" value="Glyoxalase_II_hydrolase"/>
</dbReference>
<evidence type="ECO:0000256" key="5">
    <source>
        <dbReference type="ARBA" id="ARBA00022801"/>
    </source>
</evidence>
<dbReference type="Pfam" id="PF00753">
    <property type="entry name" value="Lactamase_B"/>
    <property type="match status" value="1"/>
</dbReference>
<keyword evidence="5 7" id="KW-0378">Hydrolase</keyword>
<sequence length="254" mass="28770">MLEILQLPILQDNYIYLIHDSESGETAAVDPGLAQPVLDVLSQKNWQLNYIFNTHHHWDHIDGNLELKHKTGCKIIAGQGDSHRIPGIDSGVNDGDTLSLGKHPISIMATPGHTLHHIVYYFPEEQRLFCGDTLFVMGCGRLFEGSAEQMWQSLQKLKALPPATQIYCTHEYTQNNGKFALTVEPDNMPLQQKMRAVNQLRTNNQPTVPSTIEEELATNPFFRENSRSLQTIIGMINKPPVQVFAEIRRLKDNF</sequence>
<name>A0A1R4GZI6_9GAMM</name>
<accession>A0A1R4GZI6</accession>
<evidence type="ECO:0000256" key="6">
    <source>
        <dbReference type="ARBA" id="ARBA00022833"/>
    </source>
</evidence>
<dbReference type="Proteomes" id="UP000195442">
    <property type="component" value="Unassembled WGS sequence"/>
</dbReference>
<organism evidence="9 10">
    <name type="scientific">Crenothrix polyspora</name>
    <dbReference type="NCBI Taxonomy" id="360316"/>
    <lineage>
        <taxon>Bacteria</taxon>
        <taxon>Pseudomonadati</taxon>
        <taxon>Pseudomonadota</taxon>
        <taxon>Gammaproteobacteria</taxon>
        <taxon>Methylococcales</taxon>
        <taxon>Crenotrichaceae</taxon>
        <taxon>Crenothrix</taxon>
    </lineage>
</organism>
<evidence type="ECO:0000259" key="8">
    <source>
        <dbReference type="SMART" id="SM00849"/>
    </source>
</evidence>
<feature type="binding site" evidence="7">
    <location>
        <position position="57"/>
    </location>
    <ligand>
        <name>Zn(2+)</name>
        <dbReference type="ChEBI" id="CHEBI:29105"/>
        <label>1</label>
    </ligand>
</feature>
<dbReference type="EMBL" id="FUKJ01000020">
    <property type="protein sequence ID" value="SJM89418.1"/>
    <property type="molecule type" value="Genomic_DNA"/>
</dbReference>
<feature type="domain" description="Metallo-beta-lactamase" evidence="8">
    <location>
        <begin position="12"/>
        <end position="170"/>
    </location>
</feature>
<comment type="function">
    <text evidence="7">Thiolesterase that catalyzes the hydrolysis of S-D-lactoyl-glutathione to form glutathione and D-lactic acid.</text>
</comment>
<dbReference type="GO" id="GO:0046872">
    <property type="term" value="F:metal ion binding"/>
    <property type="evidence" value="ECO:0007669"/>
    <property type="project" value="UniProtKB-KW"/>
</dbReference>
<dbReference type="GO" id="GO:0019243">
    <property type="term" value="P:methylglyoxal catabolic process to D-lactate via S-lactoyl-glutathione"/>
    <property type="evidence" value="ECO:0007669"/>
    <property type="project" value="UniProtKB-UniRule"/>
</dbReference>
<evidence type="ECO:0000256" key="4">
    <source>
        <dbReference type="ARBA" id="ARBA00022723"/>
    </source>
</evidence>
<reference evidence="10" key="1">
    <citation type="submission" date="2017-02" db="EMBL/GenBank/DDBJ databases">
        <authorList>
            <person name="Daims H."/>
        </authorList>
    </citation>
    <scope>NUCLEOTIDE SEQUENCE [LARGE SCALE GENOMIC DNA]</scope>
</reference>